<sequence>MTIKEREDHLRTNLSVYIVVSVILWLGLAIYVAYGLFSLREVPTLPLTITPINVPTFKESNLETLRDSIKPDASRSTNLPVVRVEPYE</sequence>
<dbReference type="AlphaFoldDB" id="A0A0G1PVE1"/>
<evidence type="ECO:0000313" key="2">
    <source>
        <dbReference type="EMBL" id="KKU00310.1"/>
    </source>
</evidence>
<comment type="caution">
    <text evidence="2">The sequence shown here is derived from an EMBL/GenBank/DDBJ whole genome shotgun (WGS) entry which is preliminary data.</text>
</comment>
<feature type="transmembrane region" description="Helical" evidence="1">
    <location>
        <begin position="14"/>
        <end position="37"/>
    </location>
</feature>
<accession>A0A0G1PVE1</accession>
<organism evidence="2 3">
    <name type="scientific">Candidatus Collierbacteria bacterium GW2011_GWC2_45_15</name>
    <dbReference type="NCBI Taxonomy" id="1618394"/>
    <lineage>
        <taxon>Bacteria</taxon>
        <taxon>Candidatus Collieribacteriota</taxon>
    </lineage>
</organism>
<dbReference type="EMBL" id="LCKM01000002">
    <property type="protein sequence ID" value="KKU00310.1"/>
    <property type="molecule type" value="Genomic_DNA"/>
</dbReference>
<name>A0A0G1PVE1_9BACT</name>
<evidence type="ECO:0000313" key="3">
    <source>
        <dbReference type="Proteomes" id="UP000034214"/>
    </source>
</evidence>
<dbReference type="Proteomes" id="UP000034214">
    <property type="component" value="Unassembled WGS sequence"/>
</dbReference>
<keyword evidence="1" id="KW-0812">Transmembrane</keyword>
<reference evidence="2 3" key="1">
    <citation type="journal article" date="2015" name="Nature">
        <title>rRNA introns, odd ribosomes, and small enigmatic genomes across a large radiation of phyla.</title>
        <authorList>
            <person name="Brown C.T."/>
            <person name="Hug L.A."/>
            <person name="Thomas B.C."/>
            <person name="Sharon I."/>
            <person name="Castelle C.J."/>
            <person name="Singh A."/>
            <person name="Wilkins M.J."/>
            <person name="Williams K.H."/>
            <person name="Banfield J.F."/>
        </authorList>
    </citation>
    <scope>NUCLEOTIDE SEQUENCE [LARGE SCALE GENOMIC DNA]</scope>
</reference>
<evidence type="ECO:0000256" key="1">
    <source>
        <dbReference type="SAM" id="Phobius"/>
    </source>
</evidence>
<keyword evidence="1" id="KW-1133">Transmembrane helix</keyword>
<proteinExistence type="predicted"/>
<gene>
    <name evidence="2" type="ORF">UW99_C0002G0012</name>
</gene>
<protein>
    <submittedName>
        <fullName evidence="2">Uncharacterized protein</fullName>
    </submittedName>
</protein>
<keyword evidence="1" id="KW-0472">Membrane</keyword>